<keyword evidence="2" id="KW-0472">Membrane</keyword>
<keyword evidence="2" id="KW-0812">Transmembrane</keyword>
<dbReference type="EMBL" id="VSWD01000005">
    <property type="protein sequence ID" value="KAK3101526.1"/>
    <property type="molecule type" value="Genomic_DNA"/>
</dbReference>
<accession>A0AA88YPT6</accession>
<dbReference type="Proteomes" id="UP001186944">
    <property type="component" value="Unassembled WGS sequence"/>
</dbReference>
<evidence type="ECO:0000256" key="1">
    <source>
        <dbReference type="SAM" id="MobiDB-lite"/>
    </source>
</evidence>
<feature type="transmembrane region" description="Helical" evidence="2">
    <location>
        <begin position="201"/>
        <end position="223"/>
    </location>
</feature>
<feature type="compositionally biased region" description="Polar residues" evidence="1">
    <location>
        <begin position="145"/>
        <end position="156"/>
    </location>
</feature>
<feature type="non-terminal residue" evidence="3">
    <location>
        <position position="1"/>
    </location>
</feature>
<organism evidence="3 4">
    <name type="scientific">Pinctada imbricata</name>
    <name type="common">Atlantic pearl-oyster</name>
    <name type="synonym">Pinctada martensii</name>
    <dbReference type="NCBI Taxonomy" id="66713"/>
    <lineage>
        <taxon>Eukaryota</taxon>
        <taxon>Metazoa</taxon>
        <taxon>Spiralia</taxon>
        <taxon>Lophotrochozoa</taxon>
        <taxon>Mollusca</taxon>
        <taxon>Bivalvia</taxon>
        <taxon>Autobranchia</taxon>
        <taxon>Pteriomorphia</taxon>
        <taxon>Pterioida</taxon>
        <taxon>Pterioidea</taxon>
        <taxon>Pteriidae</taxon>
        <taxon>Pinctada</taxon>
    </lineage>
</organism>
<name>A0AA88YPT6_PINIB</name>
<evidence type="ECO:0000313" key="4">
    <source>
        <dbReference type="Proteomes" id="UP001186944"/>
    </source>
</evidence>
<sequence>NNNGIFIAENVKLNTIFAFYKDPCLTGNTVGLYLPQRRDVGCEYKQDHLCDDLMSSTWYRVDSPMLNYCPGKSSCGALYPIWLDDEEPTNEGETIETEVCVVGLNSCCDRTYSIKMKKCDGFVAYCLPRNKTYCEPAKSSTLPSSVGITTSNPTHTEVQHTSTASHESTESSKVQYTTSTETADKDAIRGLKTDNENEETWTTWIAVSIVMIVPLAVFVFFICKRIRSKAKGKKCKTGKKKDEEVIKKVQI</sequence>
<reference evidence="3" key="1">
    <citation type="submission" date="2019-08" db="EMBL/GenBank/DDBJ databases">
        <title>The improved chromosome-level genome for the pearl oyster Pinctada fucata martensii using PacBio sequencing and Hi-C.</title>
        <authorList>
            <person name="Zheng Z."/>
        </authorList>
    </citation>
    <scope>NUCLEOTIDE SEQUENCE</scope>
    <source>
        <strain evidence="3">ZZ-2019</strain>
        <tissue evidence="3">Adductor muscle</tissue>
    </source>
</reference>
<evidence type="ECO:0000313" key="3">
    <source>
        <dbReference type="EMBL" id="KAK3101526.1"/>
    </source>
</evidence>
<gene>
    <name evidence="3" type="ORF">FSP39_004219</name>
</gene>
<dbReference type="AlphaFoldDB" id="A0AA88YPT6"/>
<protein>
    <submittedName>
        <fullName evidence="3">Uncharacterized protein</fullName>
    </submittedName>
</protein>
<keyword evidence="4" id="KW-1185">Reference proteome</keyword>
<feature type="region of interest" description="Disordered" evidence="1">
    <location>
        <begin position="145"/>
        <end position="179"/>
    </location>
</feature>
<evidence type="ECO:0000256" key="2">
    <source>
        <dbReference type="SAM" id="Phobius"/>
    </source>
</evidence>
<comment type="caution">
    <text evidence="3">The sequence shown here is derived from an EMBL/GenBank/DDBJ whole genome shotgun (WGS) entry which is preliminary data.</text>
</comment>
<proteinExistence type="predicted"/>
<keyword evidence="2" id="KW-1133">Transmembrane helix</keyword>